<protein>
    <submittedName>
        <fullName evidence="2">Uncharacterized protein</fullName>
    </submittedName>
</protein>
<evidence type="ECO:0000313" key="2">
    <source>
        <dbReference type="EMBL" id="GLV60521.1"/>
    </source>
</evidence>
<accession>A0ABQ6G1X2</accession>
<dbReference type="EMBL" id="BSRI01000002">
    <property type="protein sequence ID" value="GLV60521.1"/>
    <property type="molecule type" value="Genomic_DNA"/>
</dbReference>
<dbReference type="Proteomes" id="UP001344906">
    <property type="component" value="Unassembled WGS sequence"/>
</dbReference>
<organism evidence="2 3">
    <name type="scientific">Dictyobacter halimunensis</name>
    <dbReference type="NCBI Taxonomy" id="3026934"/>
    <lineage>
        <taxon>Bacteria</taxon>
        <taxon>Bacillati</taxon>
        <taxon>Chloroflexota</taxon>
        <taxon>Ktedonobacteria</taxon>
        <taxon>Ktedonobacterales</taxon>
        <taxon>Dictyobacteraceae</taxon>
        <taxon>Dictyobacter</taxon>
    </lineage>
</organism>
<proteinExistence type="predicted"/>
<evidence type="ECO:0000313" key="3">
    <source>
        <dbReference type="Proteomes" id="UP001344906"/>
    </source>
</evidence>
<reference evidence="2 3" key="1">
    <citation type="submission" date="2023-02" db="EMBL/GenBank/DDBJ databases">
        <title>Dictyobacter halimunensis sp. nov., a new member of the class Ktedonobacteria from forest soil in a geothermal area.</title>
        <authorList>
            <person name="Rachmania M.K."/>
            <person name="Ningsih F."/>
            <person name="Sakai Y."/>
            <person name="Yabe S."/>
            <person name="Yokota A."/>
            <person name="Sjamsuridzal W."/>
        </authorList>
    </citation>
    <scope>NUCLEOTIDE SEQUENCE [LARGE SCALE GENOMIC DNA]</scope>
    <source>
        <strain evidence="2 3">S3.2.2.5</strain>
    </source>
</reference>
<comment type="caution">
    <text evidence="2">The sequence shown here is derived from an EMBL/GenBank/DDBJ whole genome shotgun (WGS) entry which is preliminary data.</text>
</comment>
<evidence type="ECO:0000256" key="1">
    <source>
        <dbReference type="SAM" id="MobiDB-lite"/>
    </source>
</evidence>
<keyword evidence="3" id="KW-1185">Reference proteome</keyword>
<sequence length="71" mass="7363">MQRKQGNGLALEAQFTQEETEAGHDKADGDGGQPGANPGQKGALVGQMVGNLRAGAPARVGGGLLWFVWLF</sequence>
<gene>
    <name evidence="2" type="ORF">KDH_73400</name>
</gene>
<name>A0ABQ6G1X2_9CHLR</name>
<feature type="region of interest" description="Disordered" evidence="1">
    <location>
        <begin position="1"/>
        <end position="42"/>
    </location>
</feature>